<evidence type="ECO:0000256" key="2">
    <source>
        <dbReference type="ARBA" id="ARBA00006434"/>
    </source>
</evidence>
<name>A0AAW1UFN0_9CUCU</name>
<feature type="transmembrane region" description="Helical" evidence="12">
    <location>
        <begin position="122"/>
        <end position="145"/>
    </location>
</feature>
<dbReference type="EMBL" id="JARQZJ010000062">
    <property type="protein sequence ID" value="KAK9879606.1"/>
    <property type="molecule type" value="Genomic_DNA"/>
</dbReference>
<sequence length="650" mass="71785">MLRCIQYDRTSHTVLLLFLSSTFWYSVLAKKGDEEIKVEDYETENAFCWIDYLVLATMLVISCGIGLFYGFLGKQKQSSDDFLLGGSTMGTIPMAISLAASFVTAIELLGNPTEMYNHGLQFWMISVSFLIVVPLTSSIYLPVFMKLRLTSSYEYFSLRFNSTTRYLASALYILQMVLYTSVAVFAPALALSKVTGMNVYMAVTGVYIVCIFYASQGGMKAVIIADTFQTAVLIGSLVVIVWKGVEFLGPNATLFLDSYSTDRLNIFNMDADPTVRHSFWSVVIGGTFYWMTMFCSNQASIQKYMSVQSISQVKKALWVSAFGLILVYTLNFYTGIIMVTRYKDCDPQSSFKIDGSDELLPFYVLTEMSHLKGVAGFFVAGIFSASLGTVASALNSLSAVTMEDFISGAFKITVPASKGAFWAKCISGIYGLISFGLVFIVSKLGSVMQVAISFNGMVGGVTLGLFTLGMFFPWANSKGAIFGSLVAVAIISLMCLGQQIYIAEGYLHEATKPISTSGCKEFNSTLIELNKADSITNITTNKMDPIFFLYRISYIWYSGLGFLITVVMGLLGSLATGIPDTRNIDYNLLSPPIQRYLASREKLMTFSKSHSLRELGVKGIENISLDLKDEMNISKDHAINSDRGCWKLRR</sequence>
<dbReference type="InterPro" id="IPR001734">
    <property type="entry name" value="Na/solute_symporter"/>
</dbReference>
<dbReference type="GO" id="GO:0006814">
    <property type="term" value="P:sodium ion transport"/>
    <property type="evidence" value="ECO:0007669"/>
    <property type="project" value="UniProtKB-KW"/>
</dbReference>
<feature type="transmembrane region" description="Helical" evidence="12">
    <location>
        <begin position="374"/>
        <end position="400"/>
    </location>
</feature>
<keyword evidence="9 12" id="KW-0472">Membrane</keyword>
<feature type="signal peptide" evidence="13">
    <location>
        <begin position="1"/>
        <end position="29"/>
    </location>
</feature>
<dbReference type="PROSITE" id="PS50283">
    <property type="entry name" value="NA_SOLUT_SYMP_3"/>
    <property type="match status" value="1"/>
</dbReference>
<evidence type="ECO:0000256" key="12">
    <source>
        <dbReference type="SAM" id="Phobius"/>
    </source>
</evidence>
<feature type="chain" id="PRO_5043407831" description="Sodium-coupled monocarboxylate transporter 1" evidence="13">
    <location>
        <begin position="30"/>
        <end position="650"/>
    </location>
</feature>
<dbReference type="PANTHER" id="PTHR42985">
    <property type="entry name" value="SODIUM-COUPLED MONOCARBOXYLATE TRANSPORTER"/>
    <property type="match status" value="1"/>
</dbReference>
<protein>
    <recommendedName>
        <fullName evidence="16">Sodium-coupled monocarboxylate transporter 1</fullName>
    </recommendedName>
</protein>
<evidence type="ECO:0000256" key="3">
    <source>
        <dbReference type="ARBA" id="ARBA00022448"/>
    </source>
</evidence>
<comment type="similarity">
    <text evidence="2 11">Belongs to the sodium:solute symporter (SSF) (TC 2.A.21) family.</text>
</comment>
<organism evidence="14 15">
    <name type="scientific">Henosepilachna vigintioctopunctata</name>
    <dbReference type="NCBI Taxonomy" id="420089"/>
    <lineage>
        <taxon>Eukaryota</taxon>
        <taxon>Metazoa</taxon>
        <taxon>Ecdysozoa</taxon>
        <taxon>Arthropoda</taxon>
        <taxon>Hexapoda</taxon>
        <taxon>Insecta</taxon>
        <taxon>Pterygota</taxon>
        <taxon>Neoptera</taxon>
        <taxon>Endopterygota</taxon>
        <taxon>Coleoptera</taxon>
        <taxon>Polyphaga</taxon>
        <taxon>Cucujiformia</taxon>
        <taxon>Coccinelloidea</taxon>
        <taxon>Coccinellidae</taxon>
        <taxon>Epilachninae</taxon>
        <taxon>Epilachnini</taxon>
        <taxon>Henosepilachna</taxon>
    </lineage>
</organism>
<dbReference type="AlphaFoldDB" id="A0AAW1UFN0"/>
<reference evidence="14 15" key="1">
    <citation type="submission" date="2023-03" db="EMBL/GenBank/DDBJ databases">
        <title>Genome insight into feeding habits of ladybird beetles.</title>
        <authorList>
            <person name="Li H.-S."/>
            <person name="Huang Y.-H."/>
            <person name="Pang H."/>
        </authorList>
    </citation>
    <scope>NUCLEOTIDE SEQUENCE [LARGE SCALE GENOMIC DNA]</scope>
    <source>
        <strain evidence="14">SYSU_2023b</strain>
        <tissue evidence="14">Whole body</tissue>
    </source>
</reference>
<feature type="transmembrane region" description="Helical" evidence="12">
    <location>
        <begin position="197"/>
        <end position="214"/>
    </location>
</feature>
<evidence type="ECO:0000313" key="14">
    <source>
        <dbReference type="EMBL" id="KAK9879606.1"/>
    </source>
</evidence>
<dbReference type="Pfam" id="PF00474">
    <property type="entry name" value="SSF"/>
    <property type="match status" value="1"/>
</dbReference>
<gene>
    <name evidence="14" type="ORF">WA026_006671</name>
</gene>
<dbReference type="Proteomes" id="UP001431783">
    <property type="component" value="Unassembled WGS sequence"/>
</dbReference>
<dbReference type="NCBIfam" id="TIGR00813">
    <property type="entry name" value="sss"/>
    <property type="match status" value="1"/>
</dbReference>
<comment type="subcellular location">
    <subcellularLocation>
        <location evidence="1">Cell membrane</location>
        <topology evidence="1">Multi-pass membrane protein</topology>
    </subcellularLocation>
</comment>
<dbReference type="PANTHER" id="PTHR42985:SF39">
    <property type="entry name" value="GH10366P"/>
    <property type="match status" value="1"/>
</dbReference>
<feature type="transmembrane region" description="Helical" evidence="12">
    <location>
        <begin position="421"/>
        <end position="441"/>
    </location>
</feature>
<keyword evidence="4" id="KW-1003">Cell membrane</keyword>
<evidence type="ECO:0000256" key="13">
    <source>
        <dbReference type="SAM" id="SignalP"/>
    </source>
</evidence>
<comment type="caution">
    <text evidence="14">The sequence shown here is derived from an EMBL/GenBank/DDBJ whole genome shotgun (WGS) entry which is preliminary data.</text>
</comment>
<evidence type="ECO:0000256" key="1">
    <source>
        <dbReference type="ARBA" id="ARBA00004651"/>
    </source>
</evidence>
<dbReference type="GO" id="GO:0005886">
    <property type="term" value="C:plasma membrane"/>
    <property type="evidence" value="ECO:0007669"/>
    <property type="project" value="UniProtKB-SubCell"/>
</dbReference>
<keyword evidence="10" id="KW-0739">Sodium transport</keyword>
<evidence type="ECO:0000256" key="7">
    <source>
        <dbReference type="ARBA" id="ARBA00023053"/>
    </source>
</evidence>
<keyword evidence="5 12" id="KW-0812">Transmembrane</keyword>
<evidence type="ECO:0000256" key="4">
    <source>
        <dbReference type="ARBA" id="ARBA00022475"/>
    </source>
</evidence>
<accession>A0AAW1UFN0</accession>
<evidence type="ECO:0000256" key="10">
    <source>
        <dbReference type="ARBA" id="ARBA00023201"/>
    </source>
</evidence>
<evidence type="ECO:0008006" key="16">
    <source>
        <dbReference type="Google" id="ProtNLM"/>
    </source>
</evidence>
<evidence type="ECO:0000256" key="11">
    <source>
        <dbReference type="RuleBase" id="RU362091"/>
    </source>
</evidence>
<keyword evidence="15" id="KW-1185">Reference proteome</keyword>
<dbReference type="CDD" id="cd11492">
    <property type="entry name" value="SLC5sbd_NIS-SMVT"/>
    <property type="match status" value="1"/>
</dbReference>
<evidence type="ECO:0000313" key="15">
    <source>
        <dbReference type="Proteomes" id="UP001431783"/>
    </source>
</evidence>
<feature type="transmembrane region" description="Helical" evidence="12">
    <location>
        <begin position="84"/>
        <end position="110"/>
    </location>
</feature>
<keyword evidence="7" id="KW-0915">Sodium</keyword>
<keyword evidence="8" id="KW-0406">Ion transport</keyword>
<feature type="transmembrane region" description="Helical" evidence="12">
    <location>
        <begin position="447"/>
        <end position="468"/>
    </location>
</feature>
<dbReference type="Gene3D" id="1.20.1730.10">
    <property type="entry name" value="Sodium/glucose cotransporter"/>
    <property type="match status" value="1"/>
</dbReference>
<keyword evidence="6 12" id="KW-1133">Transmembrane helix</keyword>
<evidence type="ECO:0000256" key="6">
    <source>
        <dbReference type="ARBA" id="ARBA00022989"/>
    </source>
</evidence>
<proteinExistence type="inferred from homology"/>
<keyword evidence="13" id="KW-0732">Signal</keyword>
<evidence type="ECO:0000256" key="5">
    <source>
        <dbReference type="ARBA" id="ARBA00022692"/>
    </source>
</evidence>
<feature type="transmembrane region" description="Helical" evidence="12">
    <location>
        <begin position="53"/>
        <end position="72"/>
    </location>
</feature>
<feature type="transmembrane region" description="Helical" evidence="12">
    <location>
        <begin position="480"/>
        <end position="502"/>
    </location>
</feature>
<dbReference type="InterPro" id="IPR051163">
    <property type="entry name" value="Sodium:Solute_Symporter_SSF"/>
</dbReference>
<evidence type="ECO:0000256" key="8">
    <source>
        <dbReference type="ARBA" id="ARBA00023065"/>
    </source>
</evidence>
<feature type="transmembrane region" description="Helical" evidence="12">
    <location>
        <begin position="166"/>
        <end position="191"/>
    </location>
</feature>
<dbReference type="InterPro" id="IPR038377">
    <property type="entry name" value="Na/Glc_symporter_sf"/>
</dbReference>
<feature type="transmembrane region" description="Helical" evidence="12">
    <location>
        <begin position="277"/>
        <end position="295"/>
    </location>
</feature>
<keyword evidence="3" id="KW-0813">Transport</keyword>
<feature type="transmembrane region" description="Helical" evidence="12">
    <location>
        <begin position="316"/>
        <end position="339"/>
    </location>
</feature>
<dbReference type="GO" id="GO:0015293">
    <property type="term" value="F:symporter activity"/>
    <property type="evidence" value="ECO:0007669"/>
    <property type="project" value="TreeGrafter"/>
</dbReference>
<feature type="transmembrane region" description="Helical" evidence="12">
    <location>
        <begin position="554"/>
        <end position="575"/>
    </location>
</feature>
<evidence type="ECO:0000256" key="9">
    <source>
        <dbReference type="ARBA" id="ARBA00023136"/>
    </source>
</evidence>